<proteinExistence type="predicted"/>
<dbReference type="AlphaFoldDB" id="A0A9N9DAT0"/>
<feature type="non-terminal residue" evidence="1">
    <location>
        <position position="435"/>
    </location>
</feature>
<dbReference type="InterPro" id="IPR052766">
    <property type="entry name" value="S41A_metabolite_peptidase"/>
</dbReference>
<sequence>MTFYSVVNDKKQIIKVFNDTIDQCNNDCEVTHIDGKDAYQVIYEFAKESVYASRDLGVRFNIALDITYKVLSFAVRSEIPEKPDITYTLKCKNTDKFDVKRKWNAFSASTLLNKFNDSKTYFDNICSPPSTNNQPISSNLKVQEITKTFNGANRMLKVQEITKTFNGANRILDKQDQSEMVIRIVDKFIGFFKQQDLGIVKIITEKPTELSDNLFVSVIQVKLAITEQFKINALGNAFDLKNYVNAKTLTNFTTPDDFFGNNVYERGGVMANYSNKYVYSDLVLNDIRQFIQQYLPTPLPWKPDDYIILTNGLCGSACAQIAEFAAEFNNVTTVAVGGIADKSLLAYSSFPGGFFFNASMIFNSLGKLNLLNNSLIPKPFPLAGMDFTFTLNEMYNKIHPDELSEFVFMPADFRLFYDENNVRNFSILWSQVADL</sequence>
<evidence type="ECO:0000313" key="2">
    <source>
        <dbReference type="Proteomes" id="UP000789396"/>
    </source>
</evidence>
<reference evidence="1" key="1">
    <citation type="submission" date="2021-06" db="EMBL/GenBank/DDBJ databases">
        <authorList>
            <person name="Kallberg Y."/>
            <person name="Tangrot J."/>
            <person name="Rosling A."/>
        </authorList>
    </citation>
    <scope>NUCLEOTIDE SEQUENCE</scope>
    <source>
        <strain evidence="1">IN212</strain>
    </source>
</reference>
<comment type="caution">
    <text evidence="1">The sequence shown here is derived from an EMBL/GenBank/DDBJ whole genome shotgun (WGS) entry which is preliminary data.</text>
</comment>
<gene>
    <name evidence="1" type="ORF">RFULGI_LOCUS7842</name>
</gene>
<accession>A0A9N9DAT0</accession>
<name>A0A9N9DAT0_9GLOM</name>
<dbReference type="Proteomes" id="UP000789396">
    <property type="component" value="Unassembled WGS sequence"/>
</dbReference>
<dbReference type="PANTHER" id="PTHR37049">
    <property type="entry name" value="PEPTIDASE S41 FAMILY PROTEIN"/>
    <property type="match status" value="1"/>
</dbReference>
<evidence type="ECO:0000313" key="1">
    <source>
        <dbReference type="EMBL" id="CAG8634394.1"/>
    </source>
</evidence>
<dbReference type="OrthoDB" id="27214at2759"/>
<dbReference type="EMBL" id="CAJVPZ010011873">
    <property type="protein sequence ID" value="CAG8634394.1"/>
    <property type="molecule type" value="Genomic_DNA"/>
</dbReference>
<organism evidence="1 2">
    <name type="scientific">Racocetra fulgida</name>
    <dbReference type="NCBI Taxonomy" id="60492"/>
    <lineage>
        <taxon>Eukaryota</taxon>
        <taxon>Fungi</taxon>
        <taxon>Fungi incertae sedis</taxon>
        <taxon>Mucoromycota</taxon>
        <taxon>Glomeromycotina</taxon>
        <taxon>Glomeromycetes</taxon>
        <taxon>Diversisporales</taxon>
        <taxon>Gigasporaceae</taxon>
        <taxon>Racocetra</taxon>
    </lineage>
</organism>
<dbReference type="PANTHER" id="PTHR37049:SF5">
    <property type="entry name" value="TAIL SPECIFIC PROTEASE DOMAIN-CONTAINING PROTEIN"/>
    <property type="match status" value="1"/>
</dbReference>
<keyword evidence="2" id="KW-1185">Reference proteome</keyword>
<protein>
    <submittedName>
        <fullName evidence="1">4100_t:CDS:1</fullName>
    </submittedName>
</protein>